<gene>
    <name evidence="1" type="ORF">ACGRVM_15000</name>
</gene>
<keyword evidence="2" id="KW-1185">Reference proteome</keyword>
<dbReference type="Gene3D" id="3.30.429.10">
    <property type="entry name" value="Macrophage Migration Inhibitory Factor"/>
    <property type="match status" value="1"/>
</dbReference>
<dbReference type="SUPFAM" id="SSF55331">
    <property type="entry name" value="Tautomerase/MIF"/>
    <property type="match status" value="1"/>
</dbReference>
<protein>
    <submittedName>
        <fullName evidence="1">5-carboxymethyl-2-hydroxymuconate Delta-isomerase</fullName>
    </submittedName>
</protein>
<dbReference type="PANTHER" id="PTHR37950">
    <property type="entry name" value="4-HYDROXYPHENYLACETATE CATABOLISM PROTEIN"/>
    <property type="match status" value="1"/>
</dbReference>
<accession>A0ABW7IAL8</accession>
<evidence type="ECO:0000313" key="1">
    <source>
        <dbReference type="EMBL" id="MFH0255212.1"/>
    </source>
</evidence>
<dbReference type="InterPro" id="IPR014347">
    <property type="entry name" value="Tautomerase/MIF_sf"/>
</dbReference>
<dbReference type="RefSeq" id="WP_377172951.1">
    <property type="nucleotide sequence ID" value="NZ_JBHTJC010000006.1"/>
</dbReference>
<dbReference type="EMBL" id="JBIHMM010000005">
    <property type="protein sequence ID" value="MFH0255212.1"/>
    <property type="molecule type" value="Genomic_DNA"/>
</dbReference>
<name>A0ABW7IAL8_9RHOB</name>
<dbReference type="PANTHER" id="PTHR37950:SF1">
    <property type="entry name" value="4-HYDROXYPHENYLACETATE CATABOLISM PROTEIN"/>
    <property type="match status" value="1"/>
</dbReference>
<sequence>MPHLVIEHSPDAAGGAALEALCARLFEALAAHEAVTKPETLKLRTHASGAHLLGTRGQSYLHATLRLLPGRSEDTKSDLSQTILRVLEAELPQVHSLSVDVADLSPAYAKRVLPD</sequence>
<proteinExistence type="predicted"/>
<comment type="caution">
    <text evidence="1">The sequence shown here is derived from an EMBL/GenBank/DDBJ whole genome shotgun (WGS) entry which is preliminary data.</text>
</comment>
<dbReference type="InterPro" id="IPR004220">
    <property type="entry name" value="5-COMe_2-OHmuconate_Isoase"/>
</dbReference>
<dbReference type="Pfam" id="PF02962">
    <property type="entry name" value="CHMI"/>
    <property type="match status" value="1"/>
</dbReference>
<dbReference type="Proteomes" id="UP001607157">
    <property type="component" value="Unassembled WGS sequence"/>
</dbReference>
<organism evidence="1 2">
    <name type="scientific">Roseovarius aquimarinus</name>
    <dbReference type="NCBI Taxonomy" id="1229156"/>
    <lineage>
        <taxon>Bacteria</taxon>
        <taxon>Pseudomonadati</taxon>
        <taxon>Pseudomonadota</taxon>
        <taxon>Alphaproteobacteria</taxon>
        <taxon>Rhodobacterales</taxon>
        <taxon>Roseobacteraceae</taxon>
        <taxon>Roseovarius</taxon>
    </lineage>
</organism>
<reference evidence="1 2" key="1">
    <citation type="submission" date="2024-10" db="EMBL/GenBank/DDBJ databases">
        <authorList>
            <person name="Yang X.-N."/>
        </authorList>
    </citation>
    <scope>NUCLEOTIDE SEQUENCE [LARGE SCALE GENOMIC DNA]</scope>
    <source>
        <strain evidence="1 2">CAU 1059</strain>
    </source>
</reference>
<evidence type="ECO:0000313" key="2">
    <source>
        <dbReference type="Proteomes" id="UP001607157"/>
    </source>
</evidence>